<proteinExistence type="inferred from homology"/>
<dbReference type="EMBL" id="QWIP01000118">
    <property type="protein sequence ID" value="RMY72492.1"/>
    <property type="molecule type" value="Genomic_DNA"/>
</dbReference>
<dbReference type="AlphaFoldDB" id="A0A3M7E7A2"/>
<evidence type="ECO:0000256" key="4">
    <source>
        <dbReference type="SAM" id="MobiDB-lite"/>
    </source>
</evidence>
<dbReference type="Gene3D" id="3.30.1140.40">
    <property type="entry name" value="Tctex-1"/>
    <property type="match status" value="1"/>
</dbReference>
<sequence>MPYKLQGRKVLITGGSRGLGAEIARKFAAEGSNVAINYANSEGPAQALAQELQQQYQVKTAVIKGDGGNLSDCARCVQQTIAAFGGLDIIIGNAGWTKFTDFADLSAMNEEEWNKCWSVNVLGMHALVKEAMPTFNSNPEGGVFLITSSVAGVSLSGSSMAYSVTKAAQLHLMKCLANTQGSKVRINAVLPGLLLTDWGNLYGEERINMLKDRAALKKETDLGECADALVSARPGVPAVKLSSAVHKPVFGRTQAAVQLYGYDSSHSYTHYPNPKPRHKDLQLRTSPYSPHRPNEGIAQSTMDNFNCPISQTRLRQISNDACDSALATATAYNHAQTASWNDTIINSVLKALVSESQTAAAPGSSETRYKFCVNSTIIQHLSDPRPSGTTSTASAGTSTATDTEKTAGDAAVEGEAEEELKKEVGGGGGGGESEEAASSSSSNKAAPSGPGRRGMHSASGAYWNNAKDGMWSHKYEGGEAKGMDIVIAIMWIAA</sequence>
<dbReference type="Gene3D" id="3.40.50.720">
    <property type="entry name" value="NAD(P)-binding Rossmann-like Domain"/>
    <property type="match status" value="1"/>
</dbReference>
<reference evidence="5 6" key="1">
    <citation type="journal article" date="2018" name="BMC Genomics">
        <title>Genomic evidence for intraspecific hybridization in a clonal and extremely halotolerant yeast.</title>
        <authorList>
            <person name="Gostincar C."/>
            <person name="Stajich J.E."/>
            <person name="Zupancic J."/>
            <person name="Zalar P."/>
            <person name="Gunde-Cimerman N."/>
        </authorList>
    </citation>
    <scope>NUCLEOTIDE SEQUENCE [LARGE SCALE GENOMIC DNA]</scope>
    <source>
        <strain evidence="5 6">EXF-2682</strain>
    </source>
</reference>
<keyword evidence="2" id="KW-0521">NADP</keyword>
<keyword evidence="3" id="KW-0560">Oxidoreductase</keyword>
<dbReference type="VEuPathDB" id="FungiDB:BTJ68_04695"/>
<dbReference type="PANTHER" id="PTHR43618:SF2">
    <property type="entry name" value="CHAIN DEHYDROGENASE, PUTATIVE (AFU_ORTHOLOGUE AFUA_6G06930)-RELATED"/>
    <property type="match status" value="1"/>
</dbReference>
<evidence type="ECO:0000256" key="1">
    <source>
        <dbReference type="ARBA" id="ARBA00006484"/>
    </source>
</evidence>
<dbReference type="InterPro" id="IPR052178">
    <property type="entry name" value="Sec_Metab_Biosynth_SDR"/>
</dbReference>
<dbReference type="PANTHER" id="PTHR43618">
    <property type="entry name" value="7-ALPHA-HYDROXYSTEROID DEHYDROGENASE"/>
    <property type="match status" value="1"/>
</dbReference>
<evidence type="ECO:0000256" key="2">
    <source>
        <dbReference type="ARBA" id="ARBA00022857"/>
    </source>
</evidence>
<accession>A0A3M7E7A2</accession>
<evidence type="ECO:0000256" key="3">
    <source>
        <dbReference type="ARBA" id="ARBA00023002"/>
    </source>
</evidence>
<dbReference type="PRINTS" id="PR00081">
    <property type="entry name" value="GDHRDH"/>
</dbReference>
<dbReference type="Pfam" id="PF00106">
    <property type="entry name" value="adh_short"/>
    <property type="match status" value="1"/>
</dbReference>
<dbReference type="CDD" id="cd05233">
    <property type="entry name" value="SDR_c"/>
    <property type="match status" value="1"/>
</dbReference>
<protein>
    <submittedName>
        <fullName evidence="5">Uncharacterized protein</fullName>
    </submittedName>
</protein>
<dbReference type="InterPro" id="IPR038586">
    <property type="entry name" value="Tctex-1-like_sf"/>
</dbReference>
<evidence type="ECO:0000313" key="6">
    <source>
        <dbReference type="Proteomes" id="UP000269276"/>
    </source>
</evidence>
<feature type="compositionally biased region" description="Low complexity" evidence="4">
    <location>
        <begin position="436"/>
        <end position="450"/>
    </location>
</feature>
<dbReference type="InterPro" id="IPR005334">
    <property type="entry name" value="Tctex-1-like"/>
</dbReference>
<dbReference type="SUPFAM" id="SSF51735">
    <property type="entry name" value="NAD(P)-binding Rossmann-fold domains"/>
    <property type="match status" value="1"/>
</dbReference>
<feature type="compositionally biased region" description="Low complexity" evidence="4">
    <location>
        <begin position="387"/>
        <end position="401"/>
    </location>
</feature>
<name>A0A3M7E7A2_HORWE</name>
<dbReference type="Pfam" id="PF03645">
    <property type="entry name" value="Tctex-1"/>
    <property type="match status" value="1"/>
</dbReference>
<dbReference type="OrthoDB" id="3592703at2759"/>
<dbReference type="InterPro" id="IPR036291">
    <property type="entry name" value="NAD(P)-bd_dom_sf"/>
</dbReference>
<gene>
    <name evidence="5" type="ORF">D0863_04459</name>
</gene>
<evidence type="ECO:0000313" key="5">
    <source>
        <dbReference type="EMBL" id="RMY72492.1"/>
    </source>
</evidence>
<comment type="caution">
    <text evidence="5">The sequence shown here is derived from an EMBL/GenBank/DDBJ whole genome shotgun (WGS) entry which is preliminary data.</text>
</comment>
<organism evidence="5 6">
    <name type="scientific">Hortaea werneckii</name>
    <name type="common">Black yeast</name>
    <name type="synonym">Cladosporium werneckii</name>
    <dbReference type="NCBI Taxonomy" id="91943"/>
    <lineage>
        <taxon>Eukaryota</taxon>
        <taxon>Fungi</taxon>
        <taxon>Dikarya</taxon>
        <taxon>Ascomycota</taxon>
        <taxon>Pezizomycotina</taxon>
        <taxon>Dothideomycetes</taxon>
        <taxon>Dothideomycetidae</taxon>
        <taxon>Mycosphaerellales</taxon>
        <taxon>Teratosphaeriaceae</taxon>
        <taxon>Hortaea</taxon>
    </lineage>
</organism>
<dbReference type="GO" id="GO:0016491">
    <property type="term" value="F:oxidoreductase activity"/>
    <property type="evidence" value="ECO:0007669"/>
    <property type="project" value="UniProtKB-KW"/>
</dbReference>
<comment type="similarity">
    <text evidence="1">Belongs to the short-chain dehydrogenases/reductases (SDR) family.</text>
</comment>
<dbReference type="CDD" id="cd21456">
    <property type="entry name" value="DLC-like_SpDlc1-like"/>
    <property type="match status" value="1"/>
</dbReference>
<feature type="region of interest" description="Disordered" evidence="4">
    <location>
        <begin position="380"/>
        <end position="460"/>
    </location>
</feature>
<dbReference type="Proteomes" id="UP000269276">
    <property type="component" value="Unassembled WGS sequence"/>
</dbReference>
<dbReference type="InterPro" id="IPR002347">
    <property type="entry name" value="SDR_fam"/>
</dbReference>